<dbReference type="EMBL" id="AP019300">
    <property type="protein sequence ID" value="BBH01723.1"/>
    <property type="molecule type" value="Genomic_DNA"/>
</dbReference>
<feature type="region of interest" description="Disordered" evidence="1">
    <location>
        <begin position="26"/>
        <end position="46"/>
    </location>
</feature>
<name>A0A4Y1RCF3_PRUDU</name>
<dbReference type="AlphaFoldDB" id="A0A4Y1RCF3"/>
<proteinExistence type="predicted"/>
<gene>
    <name evidence="2" type="ORF">Prudu_012087</name>
</gene>
<sequence>MGSVKWGPISKEQEDEVEWVRAQLSRPSVSAGTSHPEESVGVWTPARNGGYYKRSTKVAVDIDDAEMQKRLRESRAKKAKRYWKHPRDDDEGGL</sequence>
<accession>A0A4Y1RCF3</accession>
<organism evidence="2">
    <name type="scientific">Prunus dulcis</name>
    <name type="common">Almond</name>
    <name type="synonym">Amygdalus dulcis</name>
    <dbReference type="NCBI Taxonomy" id="3755"/>
    <lineage>
        <taxon>Eukaryota</taxon>
        <taxon>Viridiplantae</taxon>
        <taxon>Streptophyta</taxon>
        <taxon>Embryophyta</taxon>
        <taxon>Tracheophyta</taxon>
        <taxon>Spermatophyta</taxon>
        <taxon>Magnoliopsida</taxon>
        <taxon>eudicotyledons</taxon>
        <taxon>Gunneridae</taxon>
        <taxon>Pentapetalae</taxon>
        <taxon>rosids</taxon>
        <taxon>fabids</taxon>
        <taxon>Rosales</taxon>
        <taxon>Rosaceae</taxon>
        <taxon>Amygdaloideae</taxon>
        <taxon>Amygdaleae</taxon>
        <taxon>Prunus</taxon>
    </lineage>
</organism>
<reference evidence="2" key="1">
    <citation type="journal article" date="2019" name="Science">
        <title>Mutation of a bHLH transcription factor allowed almond domestication.</title>
        <authorList>
            <person name="Sanchez-Perez R."/>
            <person name="Pavan S."/>
            <person name="Mazzeo R."/>
            <person name="Moldovan C."/>
            <person name="Aiese Cigliano R."/>
            <person name="Del Cueto J."/>
            <person name="Ricciardi F."/>
            <person name="Lotti C."/>
            <person name="Ricciardi L."/>
            <person name="Dicenta F."/>
            <person name="Lopez-Marques R.L."/>
            <person name="Lindberg Moller B."/>
        </authorList>
    </citation>
    <scope>NUCLEOTIDE SEQUENCE</scope>
</reference>
<evidence type="ECO:0000256" key="1">
    <source>
        <dbReference type="SAM" id="MobiDB-lite"/>
    </source>
</evidence>
<feature type="region of interest" description="Disordered" evidence="1">
    <location>
        <begin position="73"/>
        <end position="94"/>
    </location>
</feature>
<protein>
    <submittedName>
        <fullName evidence="2">Uncharacterized protein</fullName>
    </submittedName>
</protein>
<evidence type="ECO:0000313" key="2">
    <source>
        <dbReference type="EMBL" id="BBH01723.1"/>
    </source>
</evidence>